<dbReference type="EMBL" id="JAPDGR010003903">
    <property type="protein sequence ID" value="KAJ2969776.1"/>
    <property type="molecule type" value="Genomic_DNA"/>
</dbReference>
<organism evidence="1 2">
    <name type="scientific">Xylaria curta</name>
    <dbReference type="NCBI Taxonomy" id="42375"/>
    <lineage>
        <taxon>Eukaryota</taxon>
        <taxon>Fungi</taxon>
        <taxon>Dikarya</taxon>
        <taxon>Ascomycota</taxon>
        <taxon>Pezizomycotina</taxon>
        <taxon>Sordariomycetes</taxon>
        <taxon>Xylariomycetidae</taxon>
        <taxon>Xylariales</taxon>
        <taxon>Xylariaceae</taxon>
        <taxon>Xylaria</taxon>
    </lineage>
</organism>
<gene>
    <name evidence="1" type="ORF">NUW58_g9899</name>
</gene>
<name>A0ACC1MU44_9PEZI</name>
<evidence type="ECO:0000313" key="2">
    <source>
        <dbReference type="Proteomes" id="UP001143856"/>
    </source>
</evidence>
<protein>
    <submittedName>
        <fullName evidence="1">Uncharacterized protein</fullName>
    </submittedName>
</protein>
<keyword evidence="2" id="KW-1185">Reference proteome</keyword>
<accession>A0ACC1MU44</accession>
<reference evidence="1" key="1">
    <citation type="submission" date="2022-10" db="EMBL/GenBank/DDBJ databases">
        <title>Genome Sequence of Xylaria curta.</title>
        <authorList>
            <person name="Buettner E."/>
        </authorList>
    </citation>
    <scope>NUCLEOTIDE SEQUENCE</scope>
    <source>
        <strain evidence="1">Babe10</strain>
    </source>
</reference>
<proteinExistence type="predicted"/>
<evidence type="ECO:0000313" key="1">
    <source>
        <dbReference type="EMBL" id="KAJ2969776.1"/>
    </source>
</evidence>
<dbReference type="Proteomes" id="UP001143856">
    <property type="component" value="Unassembled WGS sequence"/>
</dbReference>
<sequence length="153" mass="16662">MDLRPYPLSASTTAPSEYSSPNFFSQGPEGTPLPVQTPYTSNFLSPMPQIPAPASPLSYGSHHGDPAIVEQSPPLAMMQRPASADLYPMGESAISEDGHSLNEMYSKHTINLPMHPHSPAFVETSQAELDMNQLVHFDPIEQSSLSPEHMPHP</sequence>
<comment type="caution">
    <text evidence="1">The sequence shown here is derived from an EMBL/GenBank/DDBJ whole genome shotgun (WGS) entry which is preliminary data.</text>
</comment>